<dbReference type="GO" id="GO:0004722">
    <property type="term" value="F:protein serine/threonine phosphatase activity"/>
    <property type="evidence" value="ECO:0007669"/>
    <property type="project" value="UniProtKB-EC"/>
</dbReference>
<feature type="domain" description="PPM-type phosphatase" evidence="7">
    <location>
        <begin position="1"/>
        <end position="166"/>
    </location>
</feature>
<evidence type="ECO:0000313" key="8">
    <source>
        <dbReference type="EMBL" id="KAK1603099.1"/>
    </source>
</evidence>
<evidence type="ECO:0000259" key="7">
    <source>
        <dbReference type="PROSITE" id="PS51746"/>
    </source>
</evidence>
<dbReference type="SMART" id="SM00332">
    <property type="entry name" value="PP2Cc"/>
    <property type="match status" value="1"/>
</dbReference>
<evidence type="ECO:0000256" key="4">
    <source>
        <dbReference type="ARBA" id="ARBA00047761"/>
    </source>
</evidence>
<evidence type="ECO:0000256" key="5">
    <source>
        <dbReference type="ARBA" id="ARBA00048336"/>
    </source>
</evidence>
<dbReference type="AlphaFoldDB" id="A0AAD8QJH0"/>
<gene>
    <name evidence="8" type="ORF">QYE76_017814</name>
</gene>
<dbReference type="InterPro" id="IPR015655">
    <property type="entry name" value="PP2C"/>
</dbReference>
<organism evidence="8 9">
    <name type="scientific">Lolium multiflorum</name>
    <name type="common">Italian ryegrass</name>
    <name type="synonym">Lolium perenne subsp. multiflorum</name>
    <dbReference type="NCBI Taxonomy" id="4521"/>
    <lineage>
        <taxon>Eukaryota</taxon>
        <taxon>Viridiplantae</taxon>
        <taxon>Streptophyta</taxon>
        <taxon>Embryophyta</taxon>
        <taxon>Tracheophyta</taxon>
        <taxon>Spermatophyta</taxon>
        <taxon>Magnoliopsida</taxon>
        <taxon>Liliopsida</taxon>
        <taxon>Poales</taxon>
        <taxon>Poaceae</taxon>
        <taxon>BOP clade</taxon>
        <taxon>Pooideae</taxon>
        <taxon>Poodae</taxon>
        <taxon>Poeae</taxon>
        <taxon>Poeae Chloroplast Group 2 (Poeae type)</taxon>
        <taxon>Loliodinae</taxon>
        <taxon>Loliinae</taxon>
        <taxon>Lolium</taxon>
    </lineage>
</organism>
<feature type="compositionally biased region" description="Basic and acidic residues" evidence="6">
    <location>
        <begin position="201"/>
        <end position="211"/>
    </location>
</feature>
<evidence type="ECO:0000256" key="1">
    <source>
        <dbReference type="ARBA" id="ARBA00013081"/>
    </source>
</evidence>
<comment type="catalytic activity">
    <reaction evidence="5">
        <text>O-phospho-L-threonyl-[protein] + H2O = L-threonyl-[protein] + phosphate</text>
        <dbReference type="Rhea" id="RHEA:47004"/>
        <dbReference type="Rhea" id="RHEA-COMP:11060"/>
        <dbReference type="Rhea" id="RHEA-COMP:11605"/>
        <dbReference type="ChEBI" id="CHEBI:15377"/>
        <dbReference type="ChEBI" id="CHEBI:30013"/>
        <dbReference type="ChEBI" id="CHEBI:43474"/>
        <dbReference type="ChEBI" id="CHEBI:61977"/>
        <dbReference type="EC" id="3.1.3.16"/>
    </reaction>
</comment>
<protein>
    <recommendedName>
        <fullName evidence="1">protein-serine/threonine phosphatase</fullName>
        <ecNumber evidence="1">3.1.3.16</ecNumber>
    </recommendedName>
</protein>
<dbReference type="PANTHER" id="PTHR13832">
    <property type="entry name" value="PROTEIN PHOSPHATASE 2C"/>
    <property type="match status" value="1"/>
</dbReference>
<dbReference type="Gene3D" id="3.60.40.10">
    <property type="entry name" value="PPM-type phosphatase domain"/>
    <property type="match status" value="1"/>
</dbReference>
<evidence type="ECO:0000256" key="6">
    <source>
        <dbReference type="SAM" id="MobiDB-lite"/>
    </source>
</evidence>
<comment type="catalytic activity">
    <reaction evidence="4">
        <text>O-phospho-L-seryl-[protein] + H2O = L-seryl-[protein] + phosphate</text>
        <dbReference type="Rhea" id="RHEA:20629"/>
        <dbReference type="Rhea" id="RHEA-COMP:9863"/>
        <dbReference type="Rhea" id="RHEA-COMP:11604"/>
        <dbReference type="ChEBI" id="CHEBI:15377"/>
        <dbReference type="ChEBI" id="CHEBI:29999"/>
        <dbReference type="ChEBI" id="CHEBI:43474"/>
        <dbReference type="ChEBI" id="CHEBI:83421"/>
        <dbReference type="EC" id="3.1.3.16"/>
    </reaction>
</comment>
<feature type="region of interest" description="Disordered" evidence="6">
    <location>
        <begin position="177"/>
        <end position="231"/>
    </location>
</feature>
<evidence type="ECO:0000313" key="9">
    <source>
        <dbReference type="Proteomes" id="UP001231189"/>
    </source>
</evidence>
<proteinExistence type="predicted"/>
<feature type="compositionally biased region" description="Low complexity" evidence="6">
    <location>
        <begin position="216"/>
        <end position="231"/>
    </location>
</feature>
<sequence length="231" mass="24732">MVGSVGDSRCVLSRNGQAMDLSTDHKPNLPDERRRIQNAGGRVTRDTRRVWCAGQERVQLGSYRVNGLLAMSRSIGDFILKSNGLSATEQMVTCNPDVRTVDITDDTEFLLIASDGIWDILSSQGAVDFVHQKLASGTTDLRTICEGLLSHCFRSRDNSTVILVQFKPAARIPLAPPASAAPVVNPSATETSSAANPDASAEAKADSGREIEELEGPLLPLSTLPSSSQLV</sequence>
<keyword evidence="9" id="KW-1185">Reference proteome</keyword>
<dbReference type="EMBL" id="JAUUTY010000125">
    <property type="protein sequence ID" value="KAK1603099.1"/>
    <property type="molecule type" value="Genomic_DNA"/>
</dbReference>
<dbReference type="Proteomes" id="UP001231189">
    <property type="component" value="Unassembled WGS sequence"/>
</dbReference>
<dbReference type="PROSITE" id="PS51746">
    <property type="entry name" value="PPM_2"/>
    <property type="match status" value="1"/>
</dbReference>
<name>A0AAD8QJH0_LOLMU</name>
<keyword evidence="2" id="KW-0378">Hydrolase</keyword>
<evidence type="ECO:0000256" key="2">
    <source>
        <dbReference type="ARBA" id="ARBA00022801"/>
    </source>
</evidence>
<accession>A0AAD8QJH0</accession>
<dbReference type="InterPro" id="IPR036457">
    <property type="entry name" value="PPM-type-like_dom_sf"/>
</dbReference>
<dbReference type="CDD" id="cd00143">
    <property type="entry name" value="PP2Cc"/>
    <property type="match status" value="1"/>
</dbReference>
<dbReference type="PANTHER" id="PTHR13832:SF285">
    <property type="entry name" value="PROTEIN PHOSPHATASE 2C 22-RELATED"/>
    <property type="match status" value="1"/>
</dbReference>
<dbReference type="SUPFAM" id="SSF81606">
    <property type="entry name" value="PP2C-like"/>
    <property type="match status" value="1"/>
</dbReference>
<evidence type="ECO:0000256" key="3">
    <source>
        <dbReference type="ARBA" id="ARBA00022912"/>
    </source>
</evidence>
<dbReference type="InterPro" id="IPR001932">
    <property type="entry name" value="PPM-type_phosphatase-like_dom"/>
</dbReference>
<dbReference type="Pfam" id="PF00481">
    <property type="entry name" value="PP2C"/>
    <property type="match status" value="1"/>
</dbReference>
<comment type="caution">
    <text evidence="8">The sequence shown here is derived from an EMBL/GenBank/DDBJ whole genome shotgun (WGS) entry which is preliminary data.</text>
</comment>
<feature type="compositionally biased region" description="Low complexity" evidence="6">
    <location>
        <begin position="177"/>
        <end position="188"/>
    </location>
</feature>
<dbReference type="EC" id="3.1.3.16" evidence="1"/>
<keyword evidence="3" id="KW-0904">Protein phosphatase</keyword>
<reference evidence="8" key="1">
    <citation type="submission" date="2023-07" db="EMBL/GenBank/DDBJ databases">
        <title>A chromosome-level genome assembly of Lolium multiflorum.</title>
        <authorList>
            <person name="Chen Y."/>
            <person name="Copetti D."/>
            <person name="Kolliker R."/>
            <person name="Studer B."/>
        </authorList>
    </citation>
    <scope>NUCLEOTIDE SEQUENCE</scope>
    <source>
        <strain evidence="8">02402/16</strain>
        <tissue evidence="8">Leaf</tissue>
    </source>
</reference>